<dbReference type="InterPro" id="IPR036909">
    <property type="entry name" value="Cyt_c-like_dom_sf"/>
</dbReference>
<feature type="compositionally biased region" description="Low complexity" evidence="5">
    <location>
        <begin position="437"/>
        <end position="451"/>
    </location>
</feature>
<dbReference type="RefSeq" id="WP_231962570.1">
    <property type="nucleotide sequence ID" value="NZ_CP036276.1"/>
</dbReference>
<dbReference type="InterPro" id="IPR022655">
    <property type="entry name" value="DUF1553"/>
</dbReference>
<dbReference type="EMBL" id="CP036276">
    <property type="protein sequence ID" value="QDU43386.1"/>
    <property type="molecule type" value="Genomic_DNA"/>
</dbReference>
<dbReference type="PANTHER" id="PTHR35889">
    <property type="entry name" value="CYCLOINULO-OLIGOSACCHARIDE FRUCTANOTRANSFERASE-RELATED"/>
    <property type="match status" value="1"/>
</dbReference>
<organism evidence="8 9">
    <name type="scientific">Symmachiella dynata</name>
    <dbReference type="NCBI Taxonomy" id="2527995"/>
    <lineage>
        <taxon>Bacteria</taxon>
        <taxon>Pseudomonadati</taxon>
        <taxon>Planctomycetota</taxon>
        <taxon>Planctomycetia</taxon>
        <taxon>Planctomycetales</taxon>
        <taxon>Planctomycetaceae</taxon>
        <taxon>Symmachiella</taxon>
    </lineage>
</organism>
<evidence type="ECO:0000313" key="9">
    <source>
        <dbReference type="Proteomes" id="UP000319383"/>
    </source>
</evidence>
<dbReference type="Pfam" id="PF07583">
    <property type="entry name" value="PSCyt2"/>
    <property type="match status" value="1"/>
</dbReference>
<dbReference type="Pfam" id="PF07587">
    <property type="entry name" value="PSD1"/>
    <property type="match status" value="1"/>
</dbReference>
<keyword evidence="2 4" id="KW-0479">Metal-binding</keyword>
<dbReference type="SUPFAM" id="SSF46626">
    <property type="entry name" value="Cytochrome c"/>
    <property type="match status" value="1"/>
</dbReference>
<dbReference type="Gene3D" id="2.60.120.260">
    <property type="entry name" value="Galactose-binding domain-like"/>
    <property type="match status" value="1"/>
</dbReference>
<dbReference type="InterPro" id="IPR009056">
    <property type="entry name" value="Cyt_c-like_dom"/>
</dbReference>
<dbReference type="InterPro" id="IPR011429">
    <property type="entry name" value="Cyt_c_Planctomycete-type"/>
</dbReference>
<feature type="signal peptide" evidence="6">
    <location>
        <begin position="1"/>
        <end position="27"/>
    </location>
</feature>
<dbReference type="Pfam" id="PF07635">
    <property type="entry name" value="PSCyt1"/>
    <property type="match status" value="1"/>
</dbReference>
<accession>A0A517ZLP2</accession>
<gene>
    <name evidence="8" type="ORF">Mal52_18590</name>
</gene>
<evidence type="ECO:0000256" key="4">
    <source>
        <dbReference type="PROSITE-ProRule" id="PRU00433"/>
    </source>
</evidence>
<dbReference type="PANTHER" id="PTHR35889:SF3">
    <property type="entry name" value="F-BOX DOMAIN-CONTAINING PROTEIN"/>
    <property type="match status" value="1"/>
</dbReference>
<dbReference type="KEGG" id="sdyn:Mal52_18590"/>
<feature type="chain" id="PRO_5022021752" evidence="6">
    <location>
        <begin position="28"/>
        <end position="1182"/>
    </location>
</feature>
<dbReference type="InterPro" id="IPR011444">
    <property type="entry name" value="DUF1549"/>
</dbReference>
<dbReference type="GO" id="GO:0020037">
    <property type="term" value="F:heme binding"/>
    <property type="evidence" value="ECO:0007669"/>
    <property type="project" value="InterPro"/>
</dbReference>
<evidence type="ECO:0000313" key="8">
    <source>
        <dbReference type="EMBL" id="QDU43386.1"/>
    </source>
</evidence>
<reference evidence="8 9" key="1">
    <citation type="submission" date="2019-02" db="EMBL/GenBank/DDBJ databases">
        <title>Deep-cultivation of Planctomycetes and their phenomic and genomic characterization uncovers novel biology.</title>
        <authorList>
            <person name="Wiegand S."/>
            <person name="Jogler M."/>
            <person name="Boedeker C."/>
            <person name="Pinto D."/>
            <person name="Vollmers J."/>
            <person name="Rivas-Marin E."/>
            <person name="Kohn T."/>
            <person name="Peeters S.H."/>
            <person name="Heuer A."/>
            <person name="Rast P."/>
            <person name="Oberbeckmann S."/>
            <person name="Bunk B."/>
            <person name="Jeske O."/>
            <person name="Meyerdierks A."/>
            <person name="Storesund J.E."/>
            <person name="Kallscheuer N."/>
            <person name="Luecker S."/>
            <person name="Lage O.M."/>
            <person name="Pohl T."/>
            <person name="Merkel B.J."/>
            <person name="Hornburger P."/>
            <person name="Mueller R.-W."/>
            <person name="Bruemmer F."/>
            <person name="Labrenz M."/>
            <person name="Spormann A.M."/>
            <person name="Op den Camp H."/>
            <person name="Overmann J."/>
            <person name="Amann R."/>
            <person name="Jetten M.S.M."/>
            <person name="Mascher T."/>
            <person name="Medema M.H."/>
            <person name="Devos D.P."/>
            <person name="Kaster A.-K."/>
            <person name="Ovreas L."/>
            <person name="Rohde M."/>
            <person name="Galperin M.Y."/>
            <person name="Jogler C."/>
        </authorList>
    </citation>
    <scope>NUCLEOTIDE SEQUENCE [LARGE SCALE GENOMIC DNA]</scope>
    <source>
        <strain evidence="8 9">Mal52</strain>
    </source>
</reference>
<sequence precursor="true">MHTTPRSGIWFVLAASAGLLAATDLSAAEPEVDFNRDVRSVFSNICFECHGPDANQRQTDWRLDTQEGAFGELSDGELAIVPGKSSESQLYQRISSKDPALQMPPEDFAKQLKPEQIESIKKWIDQGAEWRGHWSFDTPQQPAVPAVEHKAAVKNPIDNFVVARLENEGLTPAPEAAKETLIRRVTFDLTGLPPTIAEVDAFLADDAPDAYEKVVDRLLASPRYGEHLGRFWLDAARYGDTHGLHLDNERSLWPYRDWVINAFNDNMPFDQFTVEQLAGDLLPEATMSQKIATGFNRCNVTTSEGGSIAEEYRVRYAVDRVETLSTVWMGMTLGCAVCHDHKFDPFTQKEFYQLFAYYNNIDENPMDGNALLPPPVMKVPTPDQMARQTELDAAIAQKKALVDGPLPEVDAAQTVWETEWSEQLRDRWQMLNPQQFTSSGGSTLSSLEDSSVLASGENPAKDDYEIITQIEMPGITAMRLEALTHESLADNGPGRAGNGNFLLTEFEAEIAPVSDPEKFQPIKFAKALADFSQADGKYFIAKAIDGDFGDDNGWAVDGGKRHEDRTAFFLPTEPFGFTGGTILKIKLKQQSKWDNHAIGRFRLSITDDGAVLPAKVADWHLAGPFEAESGKAAFETAYAPESAVDLTAKYNDDKIAWASRPKFKDGKSHRLDGTNCATYLYRTIDAPSPRRATFRLGSDDGIKMWVNGQEVLAKDVQRTVAPDQERVTVDLQQGKNEILLKVVNYGSRHEFYFDKTIENSNSEVLQITPILAKSDENRSDDEKKQLRDYFRRNSSPEWQQLSDELAKLNQERKTLVDAIPATMIMKDREEPRDCFVLERGEYTKPGEKVEMGVPASMPPLPENAPKNRLALAQWLVAPEHPLTARVTVNRYWQHFFGTGIVKTAEDFGSQGEWPSHPRLLDWLATEFIGTGWDVKRMQKLIVMSGTYRQSSNITPESHAHDPQNRLLARGPRFRLDAEMLRDNALFLSGTIVEKIGGKSVRPYQPAGIWKAVGYSGSNTVNFVRDNGDKLYRRSLYIFWKRTAPPPSMITFDAPSRESCTVRRARTNTPLQALVLLNDEQYVEAARKFAERIMTEGGTDAKSRIEFAFRAATARHPNKNEAQLFMDLLKEQLATYQQDREAAEKLLSVGEAPRNTQLNPAELAAWTIIANTILNLNETLTKG</sequence>
<feature type="domain" description="Cytochrome c" evidence="7">
    <location>
        <begin position="25"/>
        <end position="128"/>
    </location>
</feature>
<evidence type="ECO:0000259" key="7">
    <source>
        <dbReference type="PROSITE" id="PS51007"/>
    </source>
</evidence>
<evidence type="ECO:0000256" key="3">
    <source>
        <dbReference type="ARBA" id="ARBA00023004"/>
    </source>
</evidence>
<dbReference type="Proteomes" id="UP000319383">
    <property type="component" value="Chromosome"/>
</dbReference>
<dbReference type="GO" id="GO:0046872">
    <property type="term" value="F:metal ion binding"/>
    <property type="evidence" value="ECO:0007669"/>
    <property type="project" value="UniProtKB-KW"/>
</dbReference>
<keyword evidence="9" id="KW-1185">Reference proteome</keyword>
<keyword evidence="3 4" id="KW-0408">Iron</keyword>
<proteinExistence type="predicted"/>
<evidence type="ECO:0000256" key="2">
    <source>
        <dbReference type="ARBA" id="ARBA00022723"/>
    </source>
</evidence>
<dbReference type="PROSITE" id="PS51007">
    <property type="entry name" value="CYTC"/>
    <property type="match status" value="1"/>
</dbReference>
<evidence type="ECO:0000256" key="1">
    <source>
        <dbReference type="ARBA" id="ARBA00022617"/>
    </source>
</evidence>
<name>A0A517ZLP2_9PLAN</name>
<dbReference type="AlphaFoldDB" id="A0A517ZLP2"/>
<feature type="region of interest" description="Disordered" evidence="5">
    <location>
        <begin position="435"/>
        <end position="457"/>
    </location>
</feature>
<evidence type="ECO:0000256" key="5">
    <source>
        <dbReference type="SAM" id="MobiDB-lite"/>
    </source>
</evidence>
<keyword evidence="6" id="KW-0732">Signal</keyword>
<evidence type="ECO:0000256" key="6">
    <source>
        <dbReference type="SAM" id="SignalP"/>
    </source>
</evidence>
<protein>
    <submittedName>
        <fullName evidence="8">Planctomycete cytochrome C</fullName>
    </submittedName>
</protein>
<dbReference type="GO" id="GO:0009055">
    <property type="term" value="F:electron transfer activity"/>
    <property type="evidence" value="ECO:0007669"/>
    <property type="project" value="InterPro"/>
</dbReference>
<keyword evidence="1 4" id="KW-0349">Heme</keyword>
<dbReference type="Gene3D" id="1.10.760.10">
    <property type="entry name" value="Cytochrome c-like domain"/>
    <property type="match status" value="1"/>
</dbReference>